<dbReference type="InterPro" id="IPR001706">
    <property type="entry name" value="Ribosomal_bL35"/>
</dbReference>
<dbReference type="InterPro" id="IPR037229">
    <property type="entry name" value="Ribosomal_bL35_sf"/>
</dbReference>
<dbReference type="AlphaFoldDB" id="A0A2H5X9P1"/>
<dbReference type="InterPro" id="IPR021137">
    <property type="entry name" value="Ribosomal_bL35-like"/>
</dbReference>
<evidence type="ECO:0000256" key="6">
    <source>
        <dbReference type="RuleBase" id="RU000568"/>
    </source>
</evidence>
<accession>A0A2H5X9P1</accession>
<dbReference type="GO" id="GO:0006412">
    <property type="term" value="P:translation"/>
    <property type="evidence" value="ECO:0007669"/>
    <property type="project" value="UniProtKB-UniRule"/>
</dbReference>
<dbReference type="HAMAP" id="MF_00514">
    <property type="entry name" value="Ribosomal_bL35"/>
    <property type="match status" value="1"/>
</dbReference>
<dbReference type="Pfam" id="PF01632">
    <property type="entry name" value="Ribosomal_L35p"/>
    <property type="match status" value="1"/>
</dbReference>
<reference evidence="8" key="1">
    <citation type="submission" date="2017-09" db="EMBL/GenBank/DDBJ databases">
        <title>Metaegenomics of thermophilic ammonia-oxidizing enrichment culture.</title>
        <authorList>
            <person name="Kato S."/>
            <person name="Suzuki K."/>
        </authorList>
    </citation>
    <scope>NUCLEOTIDE SEQUENCE [LARGE SCALE GENOMIC DNA]</scope>
</reference>
<dbReference type="Proteomes" id="UP000236173">
    <property type="component" value="Unassembled WGS sequence"/>
</dbReference>
<organism evidence="7 8">
    <name type="scientific">Candidatus Fervidibacter japonicus</name>
    <dbReference type="NCBI Taxonomy" id="2035412"/>
    <lineage>
        <taxon>Bacteria</taxon>
        <taxon>Candidatus Fervidibacterota</taxon>
        <taxon>Candidatus Fervidibacter</taxon>
    </lineage>
</organism>
<protein>
    <recommendedName>
        <fullName evidence="4 5">Large ribosomal subunit protein bL35</fullName>
    </recommendedName>
</protein>
<comment type="caution">
    <text evidence="7">The sequence shown here is derived from an EMBL/GenBank/DDBJ whole genome shotgun (WGS) entry which is preliminary data.</text>
</comment>
<comment type="similarity">
    <text evidence="1 5 6">Belongs to the bacterial ribosomal protein bL35 family.</text>
</comment>
<evidence type="ECO:0000256" key="2">
    <source>
        <dbReference type="ARBA" id="ARBA00022980"/>
    </source>
</evidence>
<dbReference type="EMBL" id="BEHT01000004">
    <property type="protein sequence ID" value="GBC97906.1"/>
    <property type="molecule type" value="Genomic_DNA"/>
</dbReference>
<dbReference type="Gene3D" id="4.10.410.60">
    <property type="match status" value="1"/>
</dbReference>
<dbReference type="PANTHER" id="PTHR33343">
    <property type="entry name" value="54S RIBOSOMAL PROTEIN BL35M"/>
    <property type="match status" value="1"/>
</dbReference>
<evidence type="ECO:0000313" key="8">
    <source>
        <dbReference type="Proteomes" id="UP000236173"/>
    </source>
</evidence>
<proteinExistence type="inferred from homology"/>
<dbReference type="PANTHER" id="PTHR33343:SF1">
    <property type="entry name" value="LARGE RIBOSOMAL SUBUNIT PROTEIN BL35M"/>
    <property type="match status" value="1"/>
</dbReference>
<gene>
    <name evidence="5 7" type="primary">rpmI</name>
    <name evidence="7" type="ORF">HRbin17_00401</name>
</gene>
<dbReference type="GO" id="GO:0015934">
    <property type="term" value="C:large ribosomal subunit"/>
    <property type="evidence" value="ECO:0007669"/>
    <property type="project" value="TreeGrafter"/>
</dbReference>
<dbReference type="PRINTS" id="PR00064">
    <property type="entry name" value="RIBOSOMALL35"/>
</dbReference>
<keyword evidence="3 5" id="KW-0687">Ribonucleoprotein</keyword>
<evidence type="ECO:0000256" key="3">
    <source>
        <dbReference type="ARBA" id="ARBA00023274"/>
    </source>
</evidence>
<sequence length="67" mass="7801">MAKHAKTKRTAAKRFKITGSGKVLRQRVGGQHYMLRKSKRRQRDLRRMVEVPKGYERALRALLPGQV</sequence>
<evidence type="ECO:0000256" key="5">
    <source>
        <dbReference type="HAMAP-Rule" id="MF_00514"/>
    </source>
</evidence>
<name>A0A2H5X9P1_9BACT</name>
<keyword evidence="2 5" id="KW-0689">Ribosomal protein</keyword>
<dbReference type="GO" id="GO:0003735">
    <property type="term" value="F:structural constituent of ribosome"/>
    <property type="evidence" value="ECO:0007669"/>
    <property type="project" value="InterPro"/>
</dbReference>
<dbReference type="SUPFAM" id="SSF143034">
    <property type="entry name" value="L35p-like"/>
    <property type="match status" value="1"/>
</dbReference>
<dbReference type="FunFam" id="4.10.410.60:FF:000001">
    <property type="entry name" value="50S ribosomal protein L35"/>
    <property type="match status" value="1"/>
</dbReference>
<evidence type="ECO:0000313" key="7">
    <source>
        <dbReference type="EMBL" id="GBC97906.1"/>
    </source>
</evidence>
<dbReference type="NCBIfam" id="TIGR00001">
    <property type="entry name" value="rpmI_bact"/>
    <property type="match status" value="1"/>
</dbReference>
<evidence type="ECO:0000256" key="1">
    <source>
        <dbReference type="ARBA" id="ARBA00006598"/>
    </source>
</evidence>
<evidence type="ECO:0000256" key="4">
    <source>
        <dbReference type="ARBA" id="ARBA00071664"/>
    </source>
</evidence>